<name>A0A8X6NQ02_NEPPI</name>
<comment type="caution">
    <text evidence="1">The sequence shown here is derived from an EMBL/GenBank/DDBJ whole genome shotgun (WGS) entry which is preliminary data.</text>
</comment>
<sequence length="90" mass="9918">MADQVPSVQNINMKSLVQARARHTVTCGFASAGGMFKRRNGLYATTQSIEAGQRRAAVAAGSTMLYVRRFKKGICHKKVYGTLLPYRPAR</sequence>
<evidence type="ECO:0000313" key="1">
    <source>
        <dbReference type="EMBL" id="GFT26477.1"/>
    </source>
</evidence>
<dbReference type="Proteomes" id="UP000887013">
    <property type="component" value="Unassembled WGS sequence"/>
</dbReference>
<protein>
    <submittedName>
        <fullName evidence="1">Uncharacterized protein</fullName>
    </submittedName>
</protein>
<proteinExistence type="predicted"/>
<gene>
    <name evidence="1" type="ORF">NPIL_638281</name>
</gene>
<accession>A0A8X6NQ02</accession>
<dbReference type="EMBL" id="BMAW01011992">
    <property type="protein sequence ID" value="GFT26477.1"/>
    <property type="molecule type" value="Genomic_DNA"/>
</dbReference>
<dbReference type="AlphaFoldDB" id="A0A8X6NQ02"/>
<organism evidence="1 2">
    <name type="scientific">Nephila pilipes</name>
    <name type="common">Giant wood spider</name>
    <name type="synonym">Nephila maculata</name>
    <dbReference type="NCBI Taxonomy" id="299642"/>
    <lineage>
        <taxon>Eukaryota</taxon>
        <taxon>Metazoa</taxon>
        <taxon>Ecdysozoa</taxon>
        <taxon>Arthropoda</taxon>
        <taxon>Chelicerata</taxon>
        <taxon>Arachnida</taxon>
        <taxon>Araneae</taxon>
        <taxon>Araneomorphae</taxon>
        <taxon>Entelegynae</taxon>
        <taxon>Araneoidea</taxon>
        <taxon>Nephilidae</taxon>
        <taxon>Nephila</taxon>
    </lineage>
</organism>
<reference evidence="1" key="1">
    <citation type="submission" date="2020-08" db="EMBL/GenBank/DDBJ databases">
        <title>Multicomponent nature underlies the extraordinary mechanical properties of spider dragline silk.</title>
        <authorList>
            <person name="Kono N."/>
            <person name="Nakamura H."/>
            <person name="Mori M."/>
            <person name="Yoshida Y."/>
            <person name="Ohtoshi R."/>
            <person name="Malay A.D."/>
            <person name="Moran D.A.P."/>
            <person name="Tomita M."/>
            <person name="Numata K."/>
            <person name="Arakawa K."/>
        </authorList>
    </citation>
    <scope>NUCLEOTIDE SEQUENCE</scope>
</reference>
<evidence type="ECO:0000313" key="2">
    <source>
        <dbReference type="Proteomes" id="UP000887013"/>
    </source>
</evidence>
<keyword evidence="2" id="KW-1185">Reference proteome</keyword>